<evidence type="ECO:0000259" key="2">
    <source>
        <dbReference type="PROSITE" id="PS50197"/>
    </source>
</evidence>
<dbReference type="PROSITE" id="PS50197">
    <property type="entry name" value="BEACH"/>
    <property type="match status" value="1"/>
</dbReference>
<evidence type="ECO:0008006" key="6">
    <source>
        <dbReference type="Google" id="ProtNLM"/>
    </source>
</evidence>
<feature type="domain" description="BEACH" evidence="2">
    <location>
        <begin position="2510"/>
        <end position="2835"/>
    </location>
</feature>
<evidence type="ECO:0000313" key="4">
    <source>
        <dbReference type="EMBL" id="KAK8871204.1"/>
    </source>
</evidence>
<feature type="domain" description="BEACH-type PH" evidence="3">
    <location>
        <begin position="2372"/>
        <end position="2496"/>
    </location>
</feature>
<dbReference type="SMART" id="SM01026">
    <property type="entry name" value="Beach"/>
    <property type="match status" value="1"/>
</dbReference>
<dbReference type="SUPFAM" id="SSF50729">
    <property type="entry name" value="PH domain-like"/>
    <property type="match status" value="1"/>
</dbReference>
<evidence type="ECO:0000313" key="5">
    <source>
        <dbReference type="Proteomes" id="UP001470230"/>
    </source>
</evidence>
<evidence type="ECO:0000256" key="1">
    <source>
        <dbReference type="SAM" id="MobiDB-lite"/>
    </source>
</evidence>
<feature type="region of interest" description="Disordered" evidence="1">
    <location>
        <begin position="2862"/>
        <end position="2887"/>
    </location>
</feature>
<dbReference type="CDD" id="cd06071">
    <property type="entry name" value="Beach"/>
    <property type="match status" value="1"/>
</dbReference>
<sequence>MSFSQKLPILQRTEFPMSDVEITIKYFTMPFPNKTNLLLYIMKKFNLLESLSKKKTTEKLSTLNLKSLYSSFSLSNFSKRDIDSIEQNLAVGHVFKLKEIKLKLQDDQSEKGVTNLFKLDALFSEFTNNTEHFILFLIINSFIDNFESPTNELSVFDFLKIVEPLFVYMFRYFIRHIYQFKNKVQKYDLLLSSALVIRTFLRLSSLFDQQNEHFMKNKNDSFTEADNNLFNTYDVETHKLLADIYSGLIDFLQTHEIKSITDPVLIDFLNNIEQFSCSCLQKRHTILPLLNSTTLSTTPFITFEIHQFLLLSSIYKVNICFHQSFSSDQINQVIKVLVSLLTVEPNSQSFKELKDKMVADGVLKNTPTNNASIILFGPFIDISKETFNYMISLLKEEQLKEDDRNYENKKESISKFSSFMLSSMIRIVEKDPELSDDCSNADLYSLVSNYLISNMKSFAREILENLENAFSEDINQFAHLDCNCEFHPLVPYESSITDNRIRNFIPFPKCEDLEIHVFDSTKDYISQCAISFNAPEYYQKIIKQSPKFEKLMNIQFKSKKDSLFIRNVLMKLTPIILSDYSSFGINIEDKKDYSENVLMLYFLIILILASSNETISQLFHFFDLLNILSNLFVFDVKYFPLVKDEKYSHFNPVHLFLYHNLRYSVLATINRNFKNFPSEVIELLITKIDTTNSLEISNMFQILLNEIYASNIPEFLHFGMNNEKLFPVLIDYVAKMRKCFYLNANKYIELKALNKKENEEQLKGNLKYIHEIHECRKSVMLFLILLTLESNTIYTLYSKEAPVSLMADECFENIFSKIALDFLLHGLEIVDTRYSNSGKESHKSPLVVVSRVVMRLIFDCVRQSEKLIDQKRQYLNLILDTLIIMKEAIQVNQQPLIKAFVRCNILPLLLLLPERLILGSKKKINNNGNNVEQKDEKLEDLKIDILDQVIYIICALAKGNNDFKKVSYKHLIKFANFLRKRKLKDSTINALLQLLFEKEVSLHNLPEICEILFNHALIILHTSLEKDYQHYLIVFEYISKIAQHSYANRLRIFQANFPHFIINYLTRQNKQTTVNYESNEELDARIKSIEVLWKIYQVVSTDLYKPSTFVNSFYLMKVKNKQRYWYTSRILSIFGNILSKKVSQKTASSYFHFSSRKSGIYVPRIDLTTKLEKKDSIQKVAQQDDNSDNEIADGTWTFCCVFLIDNIVYEYSINNSCLVSFTSQSSLLPTNSQSNKKVFPSKLKLILNPPELFLVFESPVQNFVTKEKLNMKFRPCVWYNLVLTISKLKYIKIYINGTKIFHKNINQLDLSPVLENFSVANSFSCPFSINKNYNILSIRKQRNQEMINDLIKNLNSDNDSSLICNLACCYLFCKKLSHLLVSDIAKLPFDYVYSFISSNQYLFSNLPESLFTGEIEQSLVFCYNARLCDNKNVCINLKRNGKVGNGIFNGDIVPYNLTSITSFGGLKIFLPLFDQIDLPIDHTSDICHVKEDTEAETNEERRQFLVTLLTIYSSCIHLSEEVENTFCNEKGIKALCHELTVINPDDWSIEAFKLLYQMYISLRSEQNKFEMVQYILVNPNVWQNLSVKNHNELKDACLMTLVQSNLKNDHLNIFLKYAPFTHFLITVLTIKNDEIRSIYWNIIVTYARYGLVKPNETQRLFIFAFSDDSFYRYHEINYINQIQALKALYKIVSNKFCDFHMFLTNSNHFYHFILLAQSNSEVIRMYGLKFLLLIKEYMESKAIIDIPPIPINQAFIAYINLMSLESVSHYSWDELLKLVFKDDEGGNDKDSLSHRIVDTLPFMAILSNFTTTDQIKLLGKNILQSIEDSFDPFKKKNEKQEKDNNFCEFISQSLNWVENLFYIFIQGSDKFDFNNHEDENYVRFVKIFASVFTYLLLNDRNNQFSNCLNSLNLIQYFTSWDVASFIRSIFIEMLKQMNDFILESKDDKVFHNVKNNYENLYNNLVSSIFLYLFVIPSFEATYNNPELSKTTNTNKENETISVIEERISHNDYIQLQLNQSILKTKLSASFTQRFDENGKWLDLELSEHFSTFLTNVFNLHMKTKNYNFGSTQIYSKPTKIIDLFAINEMLLIKALNKPFNEIINQKFTFLNEMSKSNTEDVITCIAIIIHYAHPLNKDENRNKKYSELTQIMESYIKSHPGPKVPTASNETDSNEKSGIHNTFEYSTTKTNEFISSIVNRYQSSIPGIIKNSSLIVASLINTYKAKSYKFPISPIDGSFFVETTNQYISTLSHMSGICENAYRDLRRDVLKNSGLWKSNESDPQHWKLSPYLDNEFRHNLFEPNYLYTDHIDASIRRDVGDESVAKEKIAAITQNKGDNKSQEKTSSGIPNDKVNNENAADNDIDNDEIENDSKKTYIINTQARLVTIEGNFYGFLSMNGKEIFFTGTLEDDDDELLYDSFSSSNSKEIQKLEESTGNTPKKPRKSIEISLKSIIMILRRNYLHIQSAFEIFLKTNRSYFFFLPNNDRRNVFRFMAKQNMPNLKYFQISSEMNSFISEFKITEKWQRKKISNYQYLVCLNLCAGRSFNDLSQYPVFPWVLTNFKSDKLDLDDISNFRDLSKPLGTLNEERLEKLKFSCENRPEVELPPFLYRLHYSTAYNVCAFMIRVEPFTSIYLKLNGGRFDIKERIINSLGQIWDAVTSYQNEFRELIPEVYTTPEIFMNYNKIDLGGINKSEALNTNKNKKSDIELIINEDTEDTQNNSQIDYYKGSNDFLLLPPWANSNPFLFISKHREALESDFVSMHLNEWIDLIFGIKQMGELADKANNTFHPYSYSTFVTPQVLKDRELMRDIQLKIRDFGITPQQIFKYEYHPTRFEPILDSPLSHQSSGPISFITSFFKRKNPSKNQTTPTPAAPTTAASNEKDVKKEVGDEIDNENSTVKPFFGHFHSVTEFDDENRPVFVSGNRRITVIFTINAHLYVFKNLHKNNKNEEPNNQEQNQNKPDLRYVLLSLYDISQFVTLTELKSRRLKNCCTLFDNIILSSKLQGEKMNFFIVSSPDDISFHIFEINENNGAVSHVTSSHGQAILKQIVSRSNSTKFMASSKDTSLSCFSIKGEDSSSVFSSAYSQQGDGDVKQLNGIVSQVVSVTSNITNFISPITLSPKKGTNAQLVSCSSVPSLANMSIELEKTFRILTHSAPIVDLNESATENISISADEMNKVIFTSLLDGSYIRSLTFTKIPKVKIILNDNCDPNLIKLFKSASTNASDKTKMVTLNARQRVKLVMISDGPPCALIATTLNIMLPNQNTNLKLNANYNSNSNANTSDFSSTSGLFSTGPQYFLTQEENSLILSDIRDTLLMSNENSEAINNNESGNVSEILNHSQFDIGESNNNNKNDVDTISNLNFNDNDKGFISTTQEIDSKQKSNRLNDNYIIRSVLYSYDLDGHLIHYKLVNSRIISWCEVKPNASSPSKLVVAFSNKSICAYSLPCLELISSITLPNIPTIIYYNEDRNKLIIVQEGNEYSVSTLNLGI</sequence>
<dbReference type="Proteomes" id="UP001470230">
    <property type="component" value="Unassembled WGS sequence"/>
</dbReference>
<dbReference type="InterPro" id="IPR050865">
    <property type="entry name" value="BEACH_Domain"/>
</dbReference>
<dbReference type="EMBL" id="JAPFFF010000014">
    <property type="protein sequence ID" value="KAK8871204.1"/>
    <property type="molecule type" value="Genomic_DNA"/>
</dbReference>
<dbReference type="InterPro" id="IPR036372">
    <property type="entry name" value="BEACH_dom_sf"/>
</dbReference>
<dbReference type="SUPFAM" id="SSF81837">
    <property type="entry name" value="BEACH domain"/>
    <property type="match status" value="1"/>
</dbReference>
<feature type="compositionally biased region" description="Low complexity" evidence="1">
    <location>
        <begin position="2869"/>
        <end position="2880"/>
    </location>
</feature>
<dbReference type="Pfam" id="PF14844">
    <property type="entry name" value="PH_BEACH"/>
    <property type="match status" value="1"/>
</dbReference>
<dbReference type="InterPro" id="IPR011993">
    <property type="entry name" value="PH-like_dom_sf"/>
</dbReference>
<dbReference type="PANTHER" id="PTHR13743:SF112">
    <property type="entry name" value="BEACH DOMAIN-CONTAINING PROTEIN"/>
    <property type="match status" value="1"/>
</dbReference>
<proteinExistence type="predicted"/>
<dbReference type="PROSITE" id="PS51783">
    <property type="entry name" value="PH_BEACH"/>
    <property type="match status" value="1"/>
</dbReference>
<feature type="region of interest" description="Disordered" evidence="1">
    <location>
        <begin position="2331"/>
        <end position="2368"/>
    </location>
</feature>
<protein>
    <recommendedName>
        <fullName evidence="6">BEACH domain-containing protein</fullName>
    </recommendedName>
</protein>
<comment type="caution">
    <text evidence="4">The sequence shown here is derived from an EMBL/GenBank/DDBJ whole genome shotgun (WGS) entry which is preliminary data.</text>
</comment>
<name>A0ABR2IZX7_9EUKA</name>
<reference evidence="4 5" key="1">
    <citation type="submission" date="2024-04" db="EMBL/GenBank/DDBJ databases">
        <title>Tritrichomonas musculus Genome.</title>
        <authorList>
            <person name="Alves-Ferreira E."/>
            <person name="Grigg M."/>
            <person name="Lorenzi H."/>
            <person name="Galac M."/>
        </authorList>
    </citation>
    <scope>NUCLEOTIDE SEQUENCE [LARGE SCALE GENOMIC DNA]</scope>
    <source>
        <strain evidence="4 5">EAF2021</strain>
    </source>
</reference>
<dbReference type="Pfam" id="PF02138">
    <property type="entry name" value="Beach"/>
    <property type="match status" value="2"/>
</dbReference>
<gene>
    <name evidence="4" type="ORF">M9Y10_009117</name>
</gene>
<dbReference type="PANTHER" id="PTHR13743">
    <property type="entry name" value="BEIGE/BEACH-RELATED"/>
    <property type="match status" value="1"/>
</dbReference>
<accession>A0ABR2IZX7</accession>
<dbReference type="Gene3D" id="2.30.29.30">
    <property type="entry name" value="Pleckstrin-homology domain (PH domain)/Phosphotyrosine-binding domain (PTB)"/>
    <property type="match status" value="1"/>
</dbReference>
<keyword evidence="5" id="KW-1185">Reference proteome</keyword>
<organism evidence="4 5">
    <name type="scientific">Tritrichomonas musculus</name>
    <dbReference type="NCBI Taxonomy" id="1915356"/>
    <lineage>
        <taxon>Eukaryota</taxon>
        <taxon>Metamonada</taxon>
        <taxon>Parabasalia</taxon>
        <taxon>Tritrichomonadida</taxon>
        <taxon>Tritrichomonadidae</taxon>
        <taxon>Tritrichomonas</taxon>
    </lineage>
</organism>
<evidence type="ECO:0000259" key="3">
    <source>
        <dbReference type="PROSITE" id="PS51783"/>
    </source>
</evidence>
<dbReference type="Gene3D" id="1.10.1540.10">
    <property type="entry name" value="BEACH domain"/>
    <property type="match status" value="1"/>
</dbReference>
<dbReference type="InterPro" id="IPR000409">
    <property type="entry name" value="BEACH_dom"/>
</dbReference>
<feature type="region of interest" description="Disordered" evidence="1">
    <location>
        <begin position="2160"/>
        <end position="2179"/>
    </location>
</feature>
<dbReference type="InterPro" id="IPR023362">
    <property type="entry name" value="PH-BEACH_dom"/>
</dbReference>